<name>A0A0E9WB73_ANGAN</name>
<organism evidence="1">
    <name type="scientific">Anguilla anguilla</name>
    <name type="common">European freshwater eel</name>
    <name type="synonym">Muraena anguilla</name>
    <dbReference type="NCBI Taxonomy" id="7936"/>
    <lineage>
        <taxon>Eukaryota</taxon>
        <taxon>Metazoa</taxon>
        <taxon>Chordata</taxon>
        <taxon>Craniata</taxon>
        <taxon>Vertebrata</taxon>
        <taxon>Euteleostomi</taxon>
        <taxon>Actinopterygii</taxon>
        <taxon>Neopterygii</taxon>
        <taxon>Teleostei</taxon>
        <taxon>Anguilliformes</taxon>
        <taxon>Anguillidae</taxon>
        <taxon>Anguilla</taxon>
    </lineage>
</organism>
<protein>
    <submittedName>
        <fullName evidence="1">Uncharacterized protein</fullName>
    </submittedName>
</protein>
<proteinExistence type="predicted"/>
<dbReference type="EMBL" id="GBXM01020923">
    <property type="protein sequence ID" value="JAH87654.1"/>
    <property type="molecule type" value="Transcribed_RNA"/>
</dbReference>
<sequence>MTCSSLSGESFPHLSFQQGLILNSSVDHSGAGVGRTYA</sequence>
<evidence type="ECO:0000313" key="1">
    <source>
        <dbReference type="EMBL" id="JAH87654.1"/>
    </source>
</evidence>
<dbReference type="AlphaFoldDB" id="A0A0E9WB73"/>
<accession>A0A0E9WB73</accession>
<reference evidence="1" key="2">
    <citation type="journal article" date="2015" name="Fish Shellfish Immunol.">
        <title>Early steps in the European eel (Anguilla anguilla)-Vibrio vulnificus interaction in the gills: Role of the RtxA13 toxin.</title>
        <authorList>
            <person name="Callol A."/>
            <person name="Pajuelo D."/>
            <person name="Ebbesson L."/>
            <person name="Teles M."/>
            <person name="MacKenzie S."/>
            <person name="Amaro C."/>
        </authorList>
    </citation>
    <scope>NUCLEOTIDE SEQUENCE</scope>
</reference>
<reference evidence="1" key="1">
    <citation type="submission" date="2014-11" db="EMBL/GenBank/DDBJ databases">
        <authorList>
            <person name="Amaro Gonzalez C."/>
        </authorList>
    </citation>
    <scope>NUCLEOTIDE SEQUENCE</scope>
</reference>